<evidence type="ECO:0000313" key="2">
    <source>
        <dbReference type="Proteomes" id="UP001165960"/>
    </source>
</evidence>
<accession>A0ACC2UPQ1</accession>
<dbReference type="Proteomes" id="UP001165960">
    <property type="component" value="Unassembled WGS sequence"/>
</dbReference>
<evidence type="ECO:0000313" key="1">
    <source>
        <dbReference type="EMBL" id="KAJ9088865.1"/>
    </source>
</evidence>
<dbReference type="EMBL" id="QTSX02000083">
    <property type="protein sequence ID" value="KAJ9088865.1"/>
    <property type="molecule type" value="Genomic_DNA"/>
</dbReference>
<proteinExistence type="predicted"/>
<organism evidence="1 2">
    <name type="scientific">Entomophthora muscae</name>
    <dbReference type="NCBI Taxonomy" id="34485"/>
    <lineage>
        <taxon>Eukaryota</taxon>
        <taxon>Fungi</taxon>
        <taxon>Fungi incertae sedis</taxon>
        <taxon>Zoopagomycota</taxon>
        <taxon>Entomophthoromycotina</taxon>
        <taxon>Entomophthoromycetes</taxon>
        <taxon>Entomophthorales</taxon>
        <taxon>Entomophthoraceae</taxon>
        <taxon>Entomophthora</taxon>
    </lineage>
</organism>
<name>A0ACC2UPQ1_9FUNG</name>
<protein>
    <submittedName>
        <fullName evidence="1">Respiratory supercomplex factor 1, mitochondrial</fullName>
    </submittedName>
</protein>
<keyword evidence="2" id="KW-1185">Reference proteome</keyword>
<sequence length="96" mass="10635">MSSAYESTIQRLKRKSMEQPWVPLGCILTIGAFLSAYRNFRTGSREQGVVMLRYRVAFQGLTVVGILLGSAIATTTKDSDRPPIKPRPAFESTPES</sequence>
<gene>
    <name evidence="1" type="primary">RCF1_1</name>
    <name evidence="1" type="ORF">DSO57_1018856</name>
</gene>
<comment type="caution">
    <text evidence="1">The sequence shown here is derived from an EMBL/GenBank/DDBJ whole genome shotgun (WGS) entry which is preliminary data.</text>
</comment>
<reference evidence="1" key="1">
    <citation type="submission" date="2022-04" db="EMBL/GenBank/DDBJ databases">
        <title>Genome of the entomopathogenic fungus Entomophthora muscae.</title>
        <authorList>
            <person name="Elya C."/>
            <person name="Lovett B.R."/>
            <person name="Lee E."/>
            <person name="Macias A.M."/>
            <person name="Hajek A.E."/>
            <person name="De Bivort B.L."/>
            <person name="Kasson M.T."/>
            <person name="De Fine Licht H.H."/>
            <person name="Stajich J.E."/>
        </authorList>
    </citation>
    <scope>NUCLEOTIDE SEQUENCE</scope>
    <source>
        <strain evidence="1">Berkeley</strain>
    </source>
</reference>